<dbReference type="InterPro" id="IPR004143">
    <property type="entry name" value="BPL_LPL_catalytic"/>
</dbReference>
<evidence type="ECO:0000256" key="2">
    <source>
        <dbReference type="ARBA" id="ARBA00022741"/>
    </source>
</evidence>
<dbReference type="GO" id="GO:0004077">
    <property type="term" value="F:biotin--[biotin carboxyl-carrier protein] ligase activity"/>
    <property type="evidence" value="ECO:0007669"/>
    <property type="project" value="UniProtKB-UniRule"/>
</dbReference>
<dbReference type="InterPro" id="IPR008988">
    <property type="entry name" value="Transcriptional_repressor_C"/>
</dbReference>
<dbReference type="Proteomes" id="UP001164726">
    <property type="component" value="Chromosome"/>
</dbReference>
<protein>
    <recommendedName>
        <fullName evidence="5">Bifunctional ligase/repressor BirA</fullName>
    </recommendedName>
    <alternativeName>
        <fullName evidence="5">Biotin--[acetyl-CoA-carboxylase] ligase</fullName>
        <ecNumber evidence="5">6.3.4.15</ecNumber>
    </alternativeName>
    <alternativeName>
        <fullName evidence="5">Biotin--protein ligase</fullName>
    </alternativeName>
    <alternativeName>
        <fullName evidence="5">Biotin-[acetyl-CoA carboxylase] synthetase</fullName>
    </alternativeName>
</protein>
<dbReference type="Pfam" id="PF02237">
    <property type="entry name" value="BPL_C"/>
    <property type="match status" value="1"/>
</dbReference>
<feature type="binding site" evidence="5">
    <location>
        <begin position="114"/>
        <end position="116"/>
    </location>
    <ligand>
        <name>biotin</name>
        <dbReference type="ChEBI" id="CHEBI:57586"/>
    </ligand>
</feature>
<evidence type="ECO:0000256" key="4">
    <source>
        <dbReference type="ARBA" id="ARBA00023267"/>
    </source>
</evidence>
<dbReference type="Gene3D" id="2.30.30.100">
    <property type="match status" value="1"/>
</dbReference>
<dbReference type="KEGG" id="fhl:OE105_06470"/>
<dbReference type="EMBL" id="CP106877">
    <property type="protein sequence ID" value="WAA13741.1"/>
    <property type="molecule type" value="Genomic_DNA"/>
</dbReference>
<dbReference type="RefSeq" id="WP_275421933.1">
    <property type="nucleotide sequence ID" value="NZ_CP106877.1"/>
</dbReference>
<evidence type="ECO:0000313" key="8">
    <source>
        <dbReference type="Proteomes" id="UP001164726"/>
    </source>
</evidence>
<keyword evidence="4 5" id="KW-0092">Biotin</keyword>
<keyword evidence="3 5" id="KW-0067">ATP-binding</keyword>
<sequence length="317" mass="35628">MNNQLQLVVDSFLKADGNMLSMEELKEKGCISSLDQFGSNYRLEQMGDYGYRLIKEQLLFTQQRFTETVQTEFIGKQVYFFDTVSSTQRIAKKLTMNQVEEGTMIIAEEQTDGRGRMARKWHSQKGGLWFSFIVKPEIPIATAPQLTLLTAVAVVRTIEDLLPLHPKIKWPNDILLHGKKVCGILTELQATDGNIEAVIIGVGLNVNQQKEAFPEDIRKKATSISLETGMIVDPISLLKGFCFQFEQLYKLFLQHGFQQIKNMWEQSCETIGKEVTATTFKGTVKGEAFGISDEGALLLKEKDGSVLRIFSADIDGS</sequence>
<keyword evidence="5" id="KW-0238">DNA-binding</keyword>
<dbReference type="NCBIfam" id="TIGR00121">
    <property type="entry name" value="birA_ligase"/>
    <property type="match status" value="1"/>
</dbReference>
<feature type="binding site" evidence="5">
    <location>
        <position position="110"/>
    </location>
    <ligand>
        <name>biotin</name>
        <dbReference type="ChEBI" id="CHEBI:57586"/>
    </ligand>
</feature>
<dbReference type="GO" id="GO:0003677">
    <property type="term" value="F:DNA binding"/>
    <property type="evidence" value="ECO:0007669"/>
    <property type="project" value="UniProtKB-UniRule"/>
</dbReference>
<keyword evidence="8" id="KW-1185">Reference proteome</keyword>
<dbReference type="InterPro" id="IPR004408">
    <property type="entry name" value="Biotin_CoA_COase_ligase"/>
</dbReference>
<evidence type="ECO:0000313" key="7">
    <source>
        <dbReference type="EMBL" id="WAA13741.1"/>
    </source>
</evidence>
<keyword evidence="1 5" id="KW-0436">Ligase</keyword>
<keyword evidence="5" id="KW-0804">Transcription</keyword>
<dbReference type="HAMAP" id="MF_00978">
    <property type="entry name" value="Bifunct_BirA"/>
    <property type="match status" value="1"/>
</dbReference>
<proteinExistence type="inferred from homology"/>
<dbReference type="PROSITE" id="PS51733">
    <property type="entry name" value="BPL_LPL_CATALYTIC"/>
    <property type="match status" value="1"/>
</dbReference>
<evidence type="ECO:0000259" key="6">
    <source>
        <dbReference type="PROSITE" id="PS51733"/>
    </source>
</evidence>
<dbReference type="GO" id="GO:0005737">
    <property type="term" value="C:cytoplasm"/>
    <property type="evidence" value="ECO:0007669"/>
    <property type="project" value="TreeGrafter"/>
</dbReference>
<dbReference type="InterPro" id="IPR003142">
    <property type="entry name" value="BPL_C"/>
</dbReference>
<dbReference type="AlphaFoldDB" id="A0A9E8RZB2"/>
<keyword evidence="5" id="KW-0678">Repressor</keyword>
<dbReference type="GO" id="GO:0005524">
    <property type="term" value="F:ATP binding"/>
    <property type="evidence" value="ECO:0007669"/>
    <property type="project" value="UniProtKB-UniRule"/>
</dbReference>
<comment type="function">
    <text evidence="5">Acts both as a biotin--[acetyl-CoA-carboxylase] ligase and a repressor.</text>
</comment>
<organism evidence="7 8">
    <name type="scientific">Fervidibacillus halotolerans</name>
    <dbReference type="NCBI Taxonomy" id="2980027"/>
    <lineage>
        <taxon>Bacteria</taxon>
        <taxon>Bacillati</taxon>
        <taxon>Bacillota</taxon>
        <taxon>Bacilli</taxon>
        <taxon>Bacillales</taxon>
        <taxon>Bacillaceae</taxon>
        <taxon>Fervidibacillus</taxon>
    </lineage>
</organism>
<dbReference type="SUPFAM" id="SSF50037">
    <property type="entry name" value="C-terminal domain of transcriptional repressors"/>
    <property type="match status" value="1"/>
</dbReference>
<dbReference type="Pfam" id="PF03099">
    <property type="entry name" value="BPL_LplA_LipB"/>
    <property type="match status" value="1"/>
</dbReference>
<name>A0A9E8RZB2_9BACI</name>
<dbReference type="EC" id="6.3.4.15" evidence="5"/>
<gene>
    <name evidence="5" type="primary">birA</name>
    <name evidence="7" type="ORF">OE105_06470</name>
</gene>
<dbReference type="Gene3D" id="3.30.930.10">
    <property type="entry name" value="Bira Bifunctional Protein, Domain 2"/>
    <property type="match status" value="1"/>
</dbReference>
<dbReference type="PANTHER" id="PTHR12835">
    <property type="entry name" value="BIOTIN PROTEIN LIGASE"/>
    <property type="match status" value="1"/>
</dbReference>
<evidence type="ECO:0000256" key="3">
    <source>
        <dbReference type="ARBA" id="ARBA00022840"/>
    </source>
</evidence>
<comment type="caution">
    <text evidence="5">Lacks conserved residue(s) required for the propagation of feature annotation.</text>
</comment>
<keyword evidence="2 5" id="KW-0547">Nucleotide-binding</keyword>
<comment type="similarity">
    <text evidence="5">Belongs to the biotin--protein ligase family.</text>
</comment>
<dbReference type="InterPro" id="IPR030855">
    <property type="entry name" value="Bifunct_BirA"/>
</dbReference>
<accession>A0A9E8RZB2</accession>
<evidence type="ECO:0000256" key="5">
    <source>
        <dbReference type="HAMAP-Rule" id="MF_00978"/>
    </source>
</evidence>
<feature type="domain" description="BPL/LPL catalytic" evidence="6">
    <location>
        <begin position="79"/>
        <end position="253"/>
    </location>
</feature>
<dbReference type="GO" id="GO:0006355">
    <property type="term" value="P:regulation of DNA-templated transcription"/>
    <property type="evidence" value="ECO:0007669"/>
    <property type="project" value="UniProtKB-UniRule"/>
</dbReference>
<reference evidence="7" key="1">
    <citation type="submission" date="2022-09" db="EMBL/GenBank/DDBJ databases">
        <title>Complete Genomes of Fervidibacillus albus and Fervidibacillus halotolerans isolated from tidal flat sediments.</title>
        <authorList>
            <person name="Kwon K.K."/>
            <person name="Yang S.-H."/>
            <person name="Park M.J."/>
            <person name="Oh H.-M."/>
        </authorList>
    </citation>
    <scope>NUCLEOTIDE SEQUENCE</scope>
    <source>
        <strain evidence="7">MEBiC13594</strain>
    </source>
</reference>
<dbReference type="PANTHER" id="PTHR12835:SF5">
    <property type="entry name" value="BIOTIN--PROTEIN LIGASE"/>
    <property type="match status" value="1"/>
</dbReference>
<evidence type="ECO:0000256" key="1">
    <source>
        <dbReference type="ARBA" id="ARBA00022598"/>
    </source>
</evidence>
<dbReference type="SUPFAM" id="SSF55681">
    <property type="entry name" value="Class II aaRS and biotin synthetases"/>
    <property type="match status" value="1"/>
</dbReference>
<feature type="binding site" evidence="5">
    <location>
        <position position="180"/>
    </location>
    <ligand>
        <name>biotin</name>
        <dbReference type="ChEBI" id="CHEBI:57586"/>
    </ligand>
</feature>
<dbReference type="GO" id="GO:0009249">
    <property type="term" value="P:protein lipoylation"/>
    <property type="evidence" value="ECO:0007669"/>
    <property type="project" value="UniProtKB-ARBA"/>
</dbReference>
<dbReference type="CDD" id="cd16442">
    <property type="entry name" value="BPL"/>
    <property type="match status" value="1"/>
</dbReference>
<dbReference type="InterPro" id="IPR045864">
    <property type="entry name" value="aa-tRNA-synth_II/BPL/LPL"/>
</dbReference>
<dbReference type="GO" id="GO:0016740">
    <property type="term" value="F:transferase activity"/>
    <property type="evidence" value="ECO:0007669"/>
    <property type="project" value="UniProtKB-ARBA"/>
</dbReference>
<comment type="catalytic activity">
    <reaction evidence="5">
        <text>biotin + L-lysyl-[protein] + ATP = N(6)-biotinyl-L-lysyl-[protein] + AMP + diphosphate + H(+)</text>
        <dbReference type="Rhea" id="RHEA:11756"/>
        <dbReference type="Rhea" id="RHEA-COMP:9752"/>
        <dbReference type="Rhea" id="RHEA-COMP:10505"/>
        <dbReference type="ChEBI" id="CHEBI:15378"/>
        <dbReference type="ChEBI" id="CHEBI:29969"/>
        <dbReference type="ChEBI" id="CHEBI:30616"/>
        <dbReference type="ChEBI" id="CHEBI:33019"/>
        <dbReference type="ChEBI" id="CHEBI:57586"/>
        <dbReference type="ChEBI" id="CHEBI:83144"/>
        <dbReference type="ChEBI" id="CHEBI:456215"/>
        <dbReference type="EC" id="6.3.4.15"/>
    </reaction>
</comment>
<keyword evidence="5" id="KW-0805">Transcription regulation</keyword>
<feature type="DNA-binding region" description="H-T-H motif" evidence="5">
    <location>
        <begin position="13"/>
        <end position="32"/>
    </location>
</feature>